<organism evidence="1 2">
    <name type="scientific">Elliptochloris bilobata</name>
    <dbReference type="NCBI Taxonomy" id="381761"/>
    <lineage>
        <taxon>Eukaryota</taxon>
        <taxon>Viridiplantae</taxon>
        <taxon>Chlorophyta</taxon>
        <taxon>core chlorophytes</taxon>
        <taxon>Trebouxiophyceae</taxon>
        <taxon>Trebouxiophyceae incertae sedis</taxon>
        <taxon>Elliptochloris clade</taxon>
        <taxon>Elliptochloris</taxon>
    </lineage>
</organism>
<comment type="caution">
    <text evidence="1">The sequence shown here is derived from an EMBL/GenBank/DDBJ whole genome shotgun (WGS) entry which is preliminary data.</text>
</comment>
<reference evidence="1 2" key="1">
    <citation type="journal article" date="2024" name="Nat. Commun.">
        <title>Phylogenomics reveals the evolutionary origins of lichenization in chlorophyte algae.</title>
        <authorList>
            <person name="Puginier C."/>
            <person name="Libourel C."/>
            <person name="Otte J."/>
            <person name="Skaloud P."/>
            <person name="Haon M."/>
            <person name="Grisel S."/>
            <person name="Petersen M."/>
            <person name="Berrin J.G."/>
            <person name="Delaux P.M."/>
            <person name="Dal Grande F."/>
            <person name="Keller J."/>
        </authorList>
    </citation>
    <scope>NUCLEOTIDE SEQUENCE [LARGE SCALE GENOMIC DNA]</scope>
    <source>
        <strain evidence="1 2">SAG 245.80</strain>
    </source>
</reference>
<proteinExistence type="predicted"/>
<keyword evidence="2" id="KW-1185">Reference proteome</keyword>
<gene>
    <name evidence="1" type="ORF">WJX81_007854</name>
</gene>
<evidence type="ECO:0000313" key="2">
    <source>
        <dbReference type="Proteomes" id="UP001445335"/>
    </source>
</evidence>
<protein>
    <submittedName>
        <fullName evidence="1">Uncharacterized protein</fullName>
    </submittedName>
</protein>
<evidence type="ECO:0000313" key="1">
    <source>
        <dbReference type="EMBL" id="KAK9827280.1"/>
    </source>
</evidence>
<accession>A0AAW1R076</accession>
<dbReference type="AlphaFoldDB" id="A0AAW1R076"/>
<dbReference type="EMBL" id="JALJOU010000060">
    <property type="protein sequence ID" value="KAK9827280.1"/>
    <property type="molecule type" value="Genomic_DNA"/>
</dbReference>
<name>A0AAW1R076_9CHLO</name>
<sequence>MAAAEARGLQTVTGQELTAELCEDLMYSLTKATAYKQIQLYCHDDFRLAVLSKYELDWGQDFSLEVDMDPGSDAEDVHDAETYWITLTLWPPVRSMQLRARDLRARYLLRRCERRYNLSTRMRYYDSYRELCQAVTSADDIDGLYCSDEDIPGHDMSYSSTDRGSDEDTPIYAQDDEEVGCLEMDGGMEAF</sequence>
<dbReference type="Proteomes" id="UP001445335">
    <property type="component" value="Unassembled WGS sequence"/>
</dbReference>